<gene>
    <name evidence="9" type="ORF">HNP82_000400</name>
</gene>
<proteinExistence type="predicted"/>
<evidence type="ECO:0000256" key="3">
    <source>
        <dbReference type="ARBA" id="ARBA00022670"/>
    </source>
</evidence>
<keyword evidence="7 8" id="KW-0472">Membrane</keyword>
<organism evidence="9 10">
    <name type="scientific">Catenibacillus scindens</name>
    <dbReference type="NCBI Taxonomy" id="673271"/>
    <lineage>
        <taxon>Bacteria</taxon>
        <taxon>Bacillati</taxon>
        <taxon>Bacillota</taxon>
        <taxon>Clostridia</taxon>
        <taxon>Lachnospirales</taxon>
        <taxon>Lachnospiraceae</taxon>
        <taxon>Catenibacillus</taxon>
    </lineage>
</organism>
<feature type="transmembrane region" description="Helical" evidence="8">
    <location>
        <begin position="114"/>
        <end position="131"/>
    </location>
</feature>
<dbReference type="GO" id="GO:0006508">
    <property type="term" value="P:proteolysis"/>
    <property type="evidence" value="ECO:0007669"/>
    <property type="project" value="UniProtKB-KW"/>
</dbReference>
<feature type="transmembrane region" description="Helical" evidence="8">
    <location>
        <begin position="69"/>
        <end position="93"/>
    </location>
</feature>
<evidence type="ECO:0000256" key="6">
    <source>
        <dbReference type="ARBA" id="ARBA00022989"/>
    </source>
</evidence>
<feature type="transmembrane region" description="Helical" evidence="8">
    <location>
        <begin position="12"/>
        <end position="37"/>
    </location>
</feature>
<accession>A0A7W8M4G8</accession>
<evidence type="ECO:0000256" key="1">
    <source>
        <dbReference type="ARBA" id="ARBA00022475"/>
    </source>
</evidence>
<reference evidence="9 10" key="1">
    <citation type="submission" date="2020-08" db="EMBL/GenBank/DDBJ databases">
        <title>Genomic Encyclopedia of Type Strains, Phase IV (KMG-IV): sequencing the most valuable type-strain genomes for metagenomic binning, comparative biology and taxonomic classification.</title>
        <authorList>
            <person name="Goeker M."/>
        </authorList>
    </citation>
    <scope>NUCLEOTIDE SEQUENCE [LARGE SCALE GENOMIC DNA]</scope>
    <source>
        <strain evidence="9 10">DSM 106146</strain>
    </source>
</reference>
<keyword evidence="6 8" id="KW-1133">Transmembrane helix</keyword>
<keyword evidence="2" id="KW-0673">Quorum sensing</keyword>
<keyword evidence="10" id="KW-1185">Reference proteome</keyword>
<evidence type="ECO:0000256" key="2">
    <source>
        <dbReference type="ARBA" id="ARBA00022654"/>
    </source>
</evidence>
<name>A0A7W8M4G8_9FIRM</name>
<dbReference type="Proteomes" id="UP000543642">
    <property type="component" value="Unassembled WGS sequence"/>
</dbReference>
<evidence type="ECO:0000313" key="10">
    <source>
        <dbReference type="Proteomes" id="UP000543642"/>
    </source>
</evidence>
<keyword evidence="4 8" id="KW-0812">Transmembrane</keyword>
<dbReference type="AlphaFoldDB" id="A0A7W8M4G8"/>
<dbReference type="GO" id="GO:0016020">
    <property type="term" value="C:membrane"/>
    <property type="evidence" value="ECO:0007669"/>
    <property type="project" value="InterPro"/>
</dbReference>
<dbReference type="InterPro" id="IPR006741">
    <property type="entry name" value="AgrB"/>
</dbReference>
<dbReference type="EMBL" id="JACHFW010000001">
    <property type="protein sequence ID" value="MBB5263306.1"/>
    <property type="molecule type" value="Genomic_DNA"/>
</dbReference>
<evidence type="ECO:0000313" key="9">
    <source>
        <dbReference type="EMBL" id="MBB5263306.1"/>
    </source>
</evidence>
<evidence type="ECO:0000256" key="4">
    <source>
        <dbReference type="ARBA" id="ARBA00022692"/>
    </source>
</evidence>
<dbReference type="GO" id="GO:0008233">
    <property type="term" value="F:peptidase activity"/>
    <property type="evidence" value="ECO:0007669"/>
    <property type="project" value="UniProtKB-KW"/>
</dbReference>
<sequence>MGGFEGILHQCLLTAVIFSIAGILHIFVPVLLFFIVFGSFRTAAGGLHLNTSLKCTVATTSIMIFGTKAALAISLNMGISVIIFALVLLLVLMCAPRKSGVLPGRDETFKKQKAIAWGIACCWGILALIDPWNIREIILAALAVEALTLIPPAHRDD</sequence>
<comment type="caution">
    <text evidence="9">The sequence shown here is derived from an EMBL/GenBank/DDBJ whole genome shotgun (WGS) entry which is preliminary data.</text>
</comment>
<protein>
    <submittedName>
        <fullName evidence="9">Accessory gene regulator protein AgrB</fullName>
    </submittedName>
</protein>
<keyword evidence="3" id="KW-0645">Protease</keyword>
<keyword evidence="1" id="KW-1003">Cell membrane</keyword>
<dbReference type="RefSeq" id="WP_183770896.1">
    <property type="nucleotide sequence ID" value="NZ_JACHFW010000001.1"/>
</dbReference>
<keyword evidence="5" id="KW-0378">Hydrolase</keyword>
<evidence type="ECO:0000256" key="8">
    <source>
        <dbReference type="SAM" id="Phobius"/>
    </source>
</evidence>
<evidence type="ECO:0000256" key="7">
    <source>
        <dbReference type="ARBA" id="ARBA00023136"/>
    </source>
</evidence>
<dbReference type="Pfam" id="PF04647">
    <property type="entry name" value="AgrB"/>
    <property type="match status" value="1"/>
</dbReference>
<dbReference type="GO" id="GO:0009372">
    <property type="term" value="P:quorum sensing"/>
    <property type="evidence" value="ECO:0007669"/>
    <property type="project" value="UniProtKB-KW"/>
</dbReference>
<evidence type="ECO:0000256" key="5">
    <source>
        <dbReference type="ARBA" id="ARBA00022801"/>
    </source>
</evidence>